<dbReference type="Gene3D" id="1.20.1280.50">
    <property type="match status" value="1"/>
</dbReference>
<evidence type="ECO:0000313" key="5">
    <source>
        <dbReference type="Proteomes" id="UP001497516"/>
    </source>
</evidence>
<dbReference type="Pfam" id="PF24750">
    <property type="entry name" value="b-prop_At3g26010-like"/>
    <property type="match status" value="1"/>
</dbReference>
<dbReference type="InterPro" id="IPR056592">
    <property type="entry name" value="Beta-prop_At3g26010-like"/>
</dbReference>
<sequence>MATETETCTSDGDLRHRPPIRSDANSKLGADLLLEILIRLPNPRSACRCKLVCRLWRSVISDASFNRRYVSHHQTTSPSDLKSMILGFLPPMAKGARDALKVLDCNRGLVLCGFWDELIYTDDDGERSRSYLLCNPFTKQWAALPLAPKKSVIYSAPVARLVFEPQTSPPAAAAAHRFRVVYLYHQVEPILSIKLDVFCSESGEWIKDAVVHDYDVRSKGGLASWNGELFWVYRHYLSPDFGIRPLVAVFDPFRLDVPPTLDNMYKENFSFLLNSSSSSDPTNPDDAAAFAPAKVRRIKKRRVDAAFAPAKGLTNSNVKVRRRVNKKRRAVAAFAPAKSVLPSDSNSKVRRRRVTRRVASGAEATSFGFKTPVIVKQQLPPSVSSMIATWPKPDVQEDRPDTRDSTDDNI</sequence>
<dbReference type="SUPFAM" id="SSF81383">
    <property type="entry name" value="F-box domain"/>
    <property type="match status" value="1"/>
</dbReference>
<dbReference type="InterPro" id="IPR001810">
    <property type="entry name" value="F-box_dom"/>
</dbReference>
<feature type="compositionally biased region" description="Basic and acidic residues" evidence="1">
    <location>
        <begin position="394"/>
        <end position="410"/>
    </location>
</feature>
<proteinExistence type="predicted"/>
<dbReference type="InterPro" id="IPR036047">
    <property type="entry name" value="F-box-like_dom_sf"/>
</dbReference>
<evidence type="ECO:0000313" key="4">
    <source>
        <dbReference type="EMBL" id="CAL1379750.1"/>
    </source>
</evidence>
<name>A0AAV2E2G7_9ROSI</name>
<dbReference type="PANTHER" id="PTHR35546">
    <property type="entry name" value="F-BOX PROTEIN INTERACTION DOMAIN PROTEIN-RELATED"/>
    <property type="match status" value="1"/>
</dbReference>
<organism evidence="4 5">
    <name type="scientific">Linum trigynum</name>
    <dbReference type="NCBI Taxonomy" id="586398"/>
    <lineage>
        <taxon>Eukaryota</taxon>
        <taxon>Viridiplantae</taxon>
        <taxon>Streptophyta</taxon>
        <taxon>Embryophyta</taxon>
        <taxon>Tracheophyta</taxon>
        <taxon>Spermatophyta</taxon>
        <taxon>Magnoliopsida</taxon>
        <taxon>eudicotyledons</taxon>
        <taxon>Gunneridae</taxon>
        <taxon>Pentapetalae</taxon>
        <taxon>rosids</taxon>
        <taxon>fabids</taxon>
        <taxon>Malpighiales</taxon>
        <taxon>Linaceae</taxon>
        <taxon>Linum</taxon>
    </lineage>
</organism>
<evidence type="ECO:0000259" key="2">
    <source>
        <dbReference type="Pfam" id="PF00646"/>
    </source>
</evidence>
<dbReference type="InterPro" id="IPR055290">
    <property type="entry name" value="At3g26010-like"/>
</dbReference>
<dbReference type="Pfam" id="PF00646">
    <property type="entry name" value="F-box"/>
    <property type="match status" value="1"/>
</dbReference>
<feature type="region of interest" description="Disordered" evidence="1">
    <location>
        <begin position="1"/>
        <end position="20"/>
    </location>
</feature>
<gene>
    <name evidence="4" type="ORF">LTRI10_LOCUS21249</name>
</gene>
<feature type="domain" description="F-box" evidence="2">
    <location>
        <begin position="28"/>
        <end position="67"/>
    </location>
</feature>
<evidence type="ECO:0000259" key="3">
    <source>
        <dbReference type="Pfam" id="PF24750"/>
    </source>
</evidence>
<dbReference type="EMBL" id="OZ034817">
    <property type="protein sequence ID" value="CAL1379750.1"/>
    <property type="molecule type" value="Genomic_DNA"/>
</dbReference>
<keyword evidence="5" id="KW-1185">Reference proteome</keyword>
<dbReference type="AlphaFoldDB" id="A0AAV2E2G7"/>
<dbReference type="Proteomes" id="UP001497516">
    <property type="component" value="Chromosome 4"/>
</dbReference>
<protein>
    <recommendedName>
        <fullName evidence="6">F-box domain-containing protein</fullName>
    </recommendedName>
</protein>
<dbReference type="PANTHER" id="PTHR35546:SF128">
    <property type="entry name" value="F-BOX ASSOCIATED DOMAIN-CONTAINING PROTEIN"/>
    <property type="match status" value="1"/>
</dbReference>
<reference evidence="4 5" key="1">
    <citation type="submission" date="2024-04" db="EMBL/GenBank/DDBJ databases">
        <authorList>
            <person name="Fracassetti M."/>
        </authorList>
    </citation>
    <scope>NUCLEOTIDE SEQUENCE [LARGE SCALE GENOMIC DNA]</scope>
</reference>
<evidence type="ECO:0000256" key="1">
    <source>
        <dbReference type="SAM" id="MobiDB-lite"/>
    </source>
</evidence>
<evidence type="ECO:0008006" key="6">
    <source>
        <dbReference type="Google" id="ProtNLM"/>
    </source>
</evidence>
<feature type="region of interest" description="Disordered" evidence="1">
    <location>
        <begin position="385"/>
        <end position="410"/>
    </location>
</feature>
<feature type="compositionally biased region" description="Polar residues" evidence="1">
    <location>
        <begin position="1"/>
        <end position="10"/>
    </location>
</feature>
<feature type="domain" description="F-box protein At3g26010-like beta-propeller" evidence="3">
    <location>
        <begin position="68"/>
        <end position="236"/>
    </location>
</feature>
<accession>A0AAV2E2G7</accession>